<accession>A0A3E3K1A2</accession>
<dbReference type="GO" id="GO:0008967">
    <property type="term" value="F:phosphoglycolate phosphatase activity"/>
    <property type="evidence" value="ECO:0007669"/>
    <property type="project" value="TreeGrafter"/>
</dbReference>
<dbReference type="RefSeq" id="WP_048622299.1">
    <property type="nucleotide sequence ID" value="NZ_BAABYU010000001.1"/>
</dbReference>
<gene>
    <name evidence="1" type="ORF">DW016_10535</name>
</gene>
<dbReference type="GO" id="GO:0005829">
    <property type="term" value="C:cytosol"/>
    <property type="evidence" value="ECO:0007669"/>
    <property type="project" value="TreeGrafter"/>
</dbReference>
<name>A0A3E3K1A2_9FIRM</name>
<comment type="caution">
    <text evidence="1">The sequence shown here is derived from an EMBL/GenBank/DDBJ whole genome shotgun (WGS) entry which is preliminary data.</text>
</comment>
<proteinExistence type="predicted"/>
<dbReference type="FunFam" id="3.40.50.1000:FF:000022">
    <property type="entry name" value="Phosphoglycolate phosphatase"/>
    <property type="match status" value="1"/>
</dbReference>
<dbReference type="GO" id="GO:0006281">
    <property type="term" value="P:DNA repair"/>
    <property type="evidence" value="ECO:0007669"/>
    <property type="project" value="TreeGrafter"/>
</dbReference>
<dbReference type="PRINTS" id="PR00413">
    <property type="entry name" value="HADHALOGNASE"/>
</dbReference>
<dbReference type="SFLD" id="SFLDG01129">
    <property type="entry name" value="C1.5:_HAD__Beta-PGM__Phosphata"/>
    <property type="match status" value="1"/>
</dbReference>
<dbReference type="SUPFAM" id="SSF56784">
    <property type="entry name" value="HAD-like"/>
    <property type="match status" value="1"/>
</dbReference>
<dbReference type="SFLD" id="SFLDS00003">
    <property type="entry name" value="Haloacid_Dehalogenase"/>
    <property type="match status" value="1"/>
</dbReference>
<dbReference type="PANTHER" id="PTHR43434:SF1">
    <property type="entry name" value="PHOSPHOGLYCOLATE PHOSPHATASE"/>
    <property type="match status" value="1"/>
</dbReference>
<dbReference type="NCBIfam" id="TIGR01549">
    <property type="entry name" value="HAD-SF-IA-v1"/>
    <property type="match status" value="1"/>
</dbReference>
<dbReference type="SFLD" id="SFLDG01135">
    <property type="entry name" value="C1.5.6:_HAD__Beta-PGM__Phospha"/>
    <property type="match status" value="1"/>
</dbReference>
<reference evidence="1 2" key="1">
    <citation type="submission" date="2018-08" db="EMBL/GenBank/DDBJ databases">
        <title>A genome reference for cultivated species of the human gut microbiota.</title>
        <authorList>
            <person name="Zou Y."/>
            <person name="Xue W."/>
            <person name="Luo G."/>
        </authorList>
    </citation>
    <scope>NUCLEOTIDE SEQUENCE [LARGE SCALE GENOMIC DNA]</scope>
    <source>
        <strain evidence="1 2">AF37-2AT</strain>
    </source>
</reference>
<dbReference type="InterPro" id="IPR023198">
    <property type="entry name" value="PGP-like_dom2"/>
</dbReference>
<dbReference type="InterPro" id="IPR006439">
    <property type="entry name" value="HAD-SF_hydro_IA"/>
</dbReference>
<dbReference type="OrthoDB" id="9807630at2"/>
<dbReference type="Proteomes" id="UP000261080">
    <property type="component" value="Unassembled WGS sequence"/>
</dbReference>
<dbReference type="AlphaFoldDB" id="A0A3E3K1A2"/>
<dbReference type="NCBIfam" id="TIGR01509">
    <property type="entry name" value="HAD-SF-IA-v3"/>
    <property type="match status" value="1"/>
</dbReference>
<sequence>MYKACIFDLDGTLTDTLESITYSVNLTMERMGLPPITMEQCRRFVGNGARKLLECTLRACGDEEMSRMEEAMAVYGDVFAKYCTYHAKPYDGIKEMLERLKKEGVFLAVLSNKPDGQTRDVVRTFFGDHFFDAVQGQKEGIPRKPDPAAVLSILERAGITREECVYIGDSDVDMHTGNNAKVKTVGVSWGFRSKELLYETGAHVVIDHPEELISVVTVQKGKEETHGEI</sequence>
<dbReference type="InterPro" id="IPR036412">
    <property type="entry name" value="HAD-like_sf"/>
</dbReference>
<dbReference type="InterPro" id="IPR050155">
    <property type="entry name" value="HAD-like_hydrolase_sf"/>
</dbReference>
<dbReference type="PANTHER" id="PTHR43434">
    <property type="entry name" value="PHOSPHOGLYCOLATE PHOSPHATASE"/>
    <property type="match status" value="1"/>
</dbReference>
<keyword evidence="2" id="KW-1185">Reference proteome</keyword>
<dbReference type="InterPro" id="IPR023214">
    <property type="entry name" value="HAD_sf"/>
</dbReference>
<dbReference type="Gene3D" id="3.40.50.1000">
    <property type="entry name" value="HAD superfamily/HAD-like"/>
    <property type="match status" value="1"/>
</dbReference>
<dbReference type="InterPro" id="IPR041492">
    <property type="entry name" value="HAD_2"/>
</dbReference>
<dbReference type="Gene3D" id="1.10.150.240">
    <property type="entry name" value="Putative phosphatase, domain 2"/>
    <property type="match status" value="1"/>
</dbReference>
<protein>
    <submittedName>
        <fullName evidence="1">HAD family hydrolase</fullName>
    </submittedName>
</protein>
<evidence type="ECO:0000313" key="2">
    <source>
        <dbReference type="Proteomes" id="UP000261080"/>
    </source>
</evidence>
<dbReference type="Pfam" id="PF13419">
    <property type="entry name" value="HAD_2"/>
    <property type="match status" value="1"/>
</dbReference>
<organism evidence="1 2">
    <name type="scientific">Sellimonas intestinalis</name>
    <dbReference type="NCBI Taxonomy" id="1653434"/>
    <lineage>
        <taxon>Bacteria</taxon>
        <taxon>Bacillati</taxon>
        <taxon>Bacillota</taxon>
        <taxon>Clostridia</taxon>
        <taxon>Lachnospirales</taxon>
        <taxon>Lachnospiraceae</taxon>
        <taxon>Sellimonas</taxon>
    </lineage>
</organism>
<keyword evidence="1" id="KW-0378">Hydrolase</keyword>
<evidence type="ECO:0000313" key="1">
    <source>
        <dbReference type="EMBL" id="RGE86553.1"/>
    </source>
</evidence>
<dbReference type="EMBL" id="QVLX01000005">
    <property type="protein sequence ID" value="RGE86553.1"/>
    <property type="molecule type" value="Genomic_DNA"/>
</dbReference>